<dbReference type="Proteomes" id="UP000783686">
    <property type="component" value="Unassembled WGS sequence"/>
</dbReference>
<dbReference type="PRINTS" id="PR00465">
    <property type="entry name" value="EP450IV"/>
</dbReference>
<evidence type="ECO:0000256" key="1">
    <source>
        <dbReference type="ARBA" id="ARBA00001971"/>
    </source>
</evidence>
<dbReference type="EMBL" id="CAJFDH010000004">
    <property type="protein sequence ID" value="CAD5219864.1"/>
    <property type="molecule type" value="Genomic_DNA"/>
</dbReference>
<feature type="binding site" description="axial binding residue" evidence="8">
    <location>
        <position position="452"/>
    </location>
    <ligand>
        <name>heme</name>
        <dbReference type="ChEBI" id="CHEBI:30413"/>
    </ligand>
    <ligandPart>
        <name>Fe</name>
        <dbReference type="ChEBI" id="CHEBI:18248"/>
    </ligandPart>
</feature>
<reference evidence="11" key="1">
    <citation type="submission" date="2020-09" db="EMBL/GenBank/DDBJ databases">
        <authorList>
            <person name="Kikuchi T."/>
        </authorList>
    </citation>
    <scope>NUCLEOTIDE SEQUENCE</scope>
    <source>
        <strain evidence="11">SH1</strain>
    </source>
</reference>
<dbReference type="SUPFAM" id="SSF48264">
    <property type="entry name" value="Cytochrome P450"/>
    <property type="match status" value="1"/>
</dbReference>
<organism evidence="11 12">
    <name type="scientific">Bursaphelenchus okinawaensis</name>
    <dbReference type="NCBI Taxonomy" id="465554"/>
    <lineage>
        <taxon>Eukaryota</taxon>
        <taxon>Metazoa</taxon>
        <taxon>Ecdysozoa</taxon>
        <taxon>Nematoda</taxon>
        <taxon>Chromadorea</taxon>
        <taxon>Rhabditida</taxon>
        <taxon>Tylenchina</taxon>
        <taxon>Tylenchomorpha</taxon>
        <taxon>Aphelenchoidea</taxon>
        <taxon>Aphelenchoididae</taxon>
        <taxon>Bursaphelenchus</taxon>
    </lineage>
</organism>
<sequence>MNPVLWLIVGLCLYLWLNYKKIIEAIKERRNIVKCLEKIPGPEALPLVGVAHKLSPDSVLMTYIMEYFFRAHTETLDASGVMKLWLGPKPIVMLYKPETVKPILDSHVFVQKPDDYDFLKAWLGEGLLTSSNPKWHSRRKMLTPAFHFSILDNFMSCFNEQASILVNKLEKYAEDGYPFDIYPHLKAIALDVICEAAMGVQMGSQTGKNTEYVKSVKVICELLWLRIRSPWLWPSLLWNLSGHGPKCQKALTTVKGFTEKVIQERRRELLMNNNNETGERPAFLDILLKMQTAKCLTDEDIREEVDTFMFEGHDTVSNTLSFLLFMISDQKTVHFQDKIYQELKEIFADDPKRHITTADLGKMKYLEQSLKEGMRMAPVVPIVGRIALEDIRIGEYVVPKGAAVMVTPFLVHRNRDLWKDPNEFDPSHFDPEECRKRHPFGYIPFSAGARNCIGQKFAMNQLKVVLAHLFRRFKFYGAVHEVENRGLPELVMKPNDGCMVRVEVVE</sequence>
<dbReference type="InterPro" id="IPR002403">
    <property type="entry name" value="Cyt_P450_E_grp-IV"/>
</dbReference>
<dbReference type="InterPro" id="IPR017972">
    <property type="entry name" value="Cyt_P450_CS"/>
</dbReference>
<dbReference type="Pfam" id="PF00067">
    <property type="entry name" value="p450"/>
    <property type="match status" value="1"/>
</dbReference>
<dbReference type="OrthoDB" id="1470350at2759"/>
<comment type="similarity">
    <text evidence="3 9">Belongs to the cytochrome P450 family.</text>
</comment>
<keyword evidence="9" id="KW-0560">Oxidoreductase</keyword>
<dbReference type="PANTHER" id="PTHR24291:SF146">
    <property type="entry name" value="CYTOCHROME P450"/>
    <property type="match status" value="1"/>
</dbReference>
<feature type="chain" id="PRO_5036221189" description="Cytochrome P450" evidence="10">
    <location>
        <begin position="26"/>
        <end position="506"/>
    </location>
</feature>
<keyword evidence="4 8" id="KW-0349">Heme</keyword>
<feature type="signal peptide" evidence="10">
    <location>
        <begin position="1"/>
        <end position="25"/>
    </location>
</feature>
<evidence type="ECO:0000313" key="12">
    <source>
        <dbReference type="Proteomes" id="UP000614601"/>
    </source>
</evidence>
<dbReference type="InterPro" id="IPR036396">
    <property type="entry name" value="Cyt_P450_sf"/>
</dbReference>
<protein>
    <recommendedName>
        <fullName evidence="13">Cytochrome P450</fullName>
    </recommendedName>
</protein>
<evidence type="ECO:0000256" key="6">
    <source>
        <dbReference type="ARBA" id="ARBA00023004"/>
    </source>
</evidence>
<evidence type="ECO:0000256" key="4">
    <source>
        <dbReference type="ARBA" id="ARBA00022617"/>
    </source>
</evidence>
<proteinExistence type="inferred from homology"/>
<dbReference type="PROSITE" id="PS00086">
    <property type="entry name" value="CYTOCHROME_P450"/>
    <property type="match status" value="1"/>
</dbReference>
<accession>A0A811KWN8</accession>
<dbReference type="GO" id="GO:0020037">
    <property type="term" value="F:heme binding"/>
    <property type="evidence" value="ECO:0007669"/>
    <property type="project" value="InterPro"/>
</dbReference>
<evidence type="ECO:0000256" key="9">
    <source>
        <dbReference type="RuleBase" id="RU000461"/>
    </source>
</evidence>
<evidence type="ECO:0000256" key="8">
    <source>
        <dbReference type="PIRSR" id="PIRSR602403-1"/>
    </source>
</evidence>
<dbReference type="EMBL" id="CAJFCW020000004">
    <property type="protein sequence ID" value="CAG9112972.1"/>
    <property type="molecule type" value="Genomic_DNA"/>
</dbReference>
<evidence type="ECO:0000256" key="3">
    <source>
        <dbReference type="ARBA" id="ARBA00010617"/>
    </source>
</evidence>
<dbReference type="CDD" id="cd20628">
    <property type="entry name" value="CYP4"/>
    <property type="match status" value="1"/>
</dbReference>
<evidence type="ECO:0000256" key="2">
    <source>
        <dbReference type="ARBA" id="ARBA00003690"/>
    </source>
</evidence>
<evidence type="ECO:0000313" key="11">
    <source>
        <dbReference type="EMBL" id="CAD5219864.1"/>
    </source>
</evidence>
<keyword evidence="7 9" id="KW-0503">Monooxygenase</keyword>
<dbReference type="PRINTS" id="PR00385">
    <property type="entry name" value="P450"/>
</dbReference>
<dbReference type="GO" id="GO:0016705">
    <property type="term" value="F:oxidoreductase activity, acting on paired donors, with incorporation or reduction of molecular oxygen"/>
    <property type="evidence" value="ECO:0007669"/>
    <property type="project" value="InterPro"/>
</dbReference>
<name>A0A811KWN8_9BILA</name>
<dbReference type="GO" id="GO:0004497">
    <property type="term" value="F:monooxygenase activity"/>
    <property type="evidence" value="ECO:0007669"/>
    <property type="project" value="UniProtKB-KW"/>
</dbReference>
<keyword evidence="6 8" id="KW-0408">Iron</keyword>
<dbReference type="GO" id="GO:0005789">
    <property type="term" value="C:endoplasmic reticulum membrane"/>
    <property type="evidence" value="ECO:0007669"/>
    <property type="project" value="UniProtKB-SubCell"/>
</dbReference>
<dbReference type="Gene3D" id="1.10.630.10">
    <property type="entry name" value="Cytochrome P450"/>
    <property type="match status" value="1"/>
</dbReference>
<keyword evidence="5 8" id="KW-0479">Metal-binding</keyword>
<keyword evidence="12" id="KW-1185">Reference proteome</keyword>
<dbReference type="AlphaFoldDB" id="A0A811KWN8"/>
<dbReference type="InterPro" id="IPR050196">
    <property type="entry name" value="Cytochrome_P450_Monoox"/>
</dbReference>
<comment type="cofactor">
    <cofactor evidence="1 8">
        <name>heme</name>
        <dbReference type="ChEBI" id="CHEBI:30413"/>
    </cofactor>
</comment>
<evidence type="ECO:0008006" key="13">
    <source>
        <dbReference type="Google" id="ProtNLM"/>
    </source>
</evidence>
<evidence type="ECO:0000256" key="5">
    <source>
        <dbReference type="ARBA" id="ARBA00022723"/>
    </source>
</evidence>
<comment type="caution">
    <text evidence="11">The sequence shown here is derived from an EMBL/GenBank/DDBJ whole genome shotgun (WGS) entry which is preliminary data.</text>
</comment>
<gene>
    <name evidence="11" type="ORF">BOKJ2_LOCUS8657</name>
</gene>
<dbReference type="PANTHER" id="PTHR24291">
    <property type="entry name" value="CYTOCHROME P450 FAMILY 4"/>
    <property type="match status" value="1"/>
</dbReference>
<dbReference type="Proteomes" id="UP000614601">
    <property type="component" value="Unassembled WGS sequence"/>
</dbReference>
<evidence type="ECO:0000256" key="10">
    <source>
        <dbReference type="SAM" id="SignalP"/>
    </source>
</evidence>
<dbReference type="GO" id="GO:0005506">
    <property type="term" value="F:iron ion binding"/>
    <property type="evidence" value="ECO:0007669"/>
    <property type="project" value="InterPro"/>
</dbReference>
<keyword evidence="10" id="KW-0732">Signal</keyword>
<evidence type="ECO:0000256" key="7">
    <source>
        <dbReference type="ARBA" id="ARBA00023033"/>
    </source>
</evidence>
<comment type="function">
    <text evidence="2">May be involved in the metabolism of insect hormones and in the breakdown of synthetic insecticides.</text>
</comment>
<dbReference type="InterPro" id="IPR001128">
    <property type="entry name" value="Cyt_P450"/>
</dbReference>